<proteinExistence type="predicted"/>
<organism evidence="1 2">
    <name type="scientific">Clostridium kluyveri</name>
    <dbReference type="NCBI Taxonomy" id="1534"/>
    <lineage>
        <taxon>Bacteria</taxon>
        <taxon>Bacillati</taxon>
        <taxon>Bacillota</taxon>
        <taxon>Clostridia</taxon>
        <taxon>Eubacteriales</taxon>
        <taxon>Clostridiaceae</taxon>
        <taxon>Clostridium</taxon>
    </lineage>
</organism>
<protein>
    <submittedName>
        <fullName evidence="1">Uncharacterized protein</fullName>
    </submittedName>
</protein>
<evidence type="ECO:0000313" key="2">
    <source>
        <dbReference type="Proteomes" id="UP000184604"/>
    </source>
</evidence>
<dbReference type="RefSeq" id="WP_073537049.1">
    <property type="nucleotide sequence ID" value="NZ_CP018335.1"/>
</dbReference>
<name>A0A1L5F2U3_CLOKL</name>
<evidence type="ECO:0000313" key="1">
    <source>
        <dbReference type="EMBL" id="APM37329.1"/>
    </source>
</evidence>
<accession>A0A1L5F2U3</accession>
<dbReference type="OrthoDB" id="1937928at2"/>
<dbReference type="AlphaFoldDB" id="A0A1L5F2U3"/>
<dbReference type="EMBL" id="CP018335">
    <property type="protein sequence ID" value="APM37329.1"/>
    <property type="molecule type" value="Genomic_DNA"/>
</dbReference>
<reference evidence="1 2" key="1">
    <citation type="submission" date="2016-12" db="EMBL/GenBank/DDBJ databases">
        <title>Complete genome sequence of Clostridium kluyveri JZZ isolated from the pit mud of a Chinese flavor liquor-making factory.</title>
        <authorList>
            <person name="Wang Y."/>
        </authorList>
    </citation>
    <scope>NUCLEOTIDE SEQUENCE [LARGE SCALE GENOMIC DNA]</scope>
    <source>
        <strain evidence="1 2">JZZ</strain>
    </source>
</reference>
<gene>
    <name evidence="1" type="ORF">BS101_00385</name>
</gene>
<sequence>MSKLNGSMKSLEKVCKPVVDYIRDNYNPHVTVVITDSQIKLLEDKMSIPIESDGREDEDV</sequence>
<dbReference type="Proteomes" id="UP000184604">
    <property type="component" value="Chromosome"/>
</dbReference>